<organism evidence="1 2">
    <name type="scientific">Rhodococcus phage REQ2</name>
    <dbReference type="NCBI Taxonomy" id="1109713"/>
    <lineage>
        <taxon>Viruses</taxon>
        <taxon>Duplodnaviria</taxon>
        <taxon>Heunggongvirae</taxon>
        <taxon>Uroviricota</taxon>
        <taxon>Caudoviricetes</taxon>
        <taxon>Caudoviricetes incertae sedis</taxon>
        <taxon>Melbournevirus</taxon>
        <taxon>Melbournevirus REQ2</taxon>
    </lineage>
</organism>
<dbReference type="EMBL" id="JN116823">
    <property type="protein sequence ID" value="AEV51919.1"/>
    <property type="molecule type" value="Genomic_DNA"/>
</dbReference>
<keyword evidence="2" id="KW-1185">Reference proteome</keyword>
<evidence type="ECO:0008006" key="3">
    <source>
        <dbReference type="Google" id="ProtNLM"/>
    </source>
</evidence>
<protein>
    <recommendedName>
        <fullName evidence="3">Phage protein</fullName>
    </recommendedName>
</protein>
<name>G9FH08_9CAUD</name>
<proteinExistence type="predicted"/>
<accession>G9FH08</accession>
<sequence>MSERVCRNCGQPIVHVETFAASITDFDWVHVPSYVNECHPHTTAEPGGSPKGAL</sequence>
<evidence type="ECO:0000313" key="1">
    <source>
        <dbReference type="EMBL" id="AEV51919.1"/>
    </source>
</evidence>
<evidence type="ECO:0000313" key="2">
    <source>
        <dbReference type="Proteomes" id="UP000005427"/>
    </source>
</evidence>
<dbReference type="GeneID" id="11541311"/>
<dbReference type="RefSeq" id="YP_005087109.1">
    <property type="nucleotide sequence ID" value="NC_016652.1"/>
</dbReference>
<reference evidence="1 2" key="1">
    <citation type="submission" date="2011-06" db="EMBL/GenBank/DDBJ databases">
        <title>Two lysogenic phages can combine to generate a single lytic phage.</title>
        <authorList>
            <person name="Petrovski S."/>
        </authorList>
    </citation>
    <scope>NUCLEOTIDE SEQUENCE [LARGE SCALE GENOMIC DNA]</scope>
</reference>
<dbReference type="KEGG" id="vg:11541311"/>
<dbReference type="Proteomes" id="UP000005427">
    <property type="component" value="Segment"/>
</dbReference>